<evidence type="ECO:0000256" key="7">
    <source>
        <dbReference type="ARBA" id="ARBA00022737"/>
    </source>
</evidence>
<sequence length="513" mass="56386">MAENNRAEGAGAISAADASQDAFAFLGKGGEIRQLIRNFDWSATPLGRVETWPGSLRTATALLLQSPVPIVMLWGEHGIMIYNDAYSGFAGKRHPQLLGSRVREGWAEIADFNDNVMKVGLSGGTLAYRDQELTLHRRGVPEQVWMNLDYSPVLDETGTPAGVVAIVVETTREVLARQRIAREHERLLQLFAQAPTFMAMLRGENHVFELVNPNYQALIGNRDVIGKPVSEALPELADQGFGDLLDEAYRSGEPVSRWSERLILVRSLATGPEERFVDFVYQPITADSGEVTHIFVQGSDVTERVIAEHRQRLLVNELNHRVKNTLASVQAITSQTLRGAMSLKEASDSINGRILALSRAHNMLTAQNWTGADLNEVLETALSTHDDPDRPQLDVTSPPLRLEPHAALSLALALHELAINAAKFGALSRTEGRVEIICETVVVDDRDVFRMTWREIGGPPVHAPQRRGFGSHLLERALPAELSGQVRIHHRPDGLVFELAAPLSAIREGVGLG</sequence>
<dbReference type="Proteomes" id="UP001155840">
    <property type="component" value="Unassembled WGS sequence"/>
</dbReference>
<evidence type="ECO:0000256" key="10">
    <source>
        <dbReference type="ARBA" id="ARBA00022840"/>
    </source>
</evidence>
<dbReference type="InterPro" id="IPR001610">
    <property type="entry name" value="PAC"/>
</dbReference>
<accession>A0AA43ZDN6</accession>
<dbReference type="Pfam" id="PF07536">
    <property type="entry name" value="HWE_HK"/>
    <property type="match status" value="1"/>
</dbReference>
<dbReference type="Pfam" id="PF08448">
    <property type="entry name" value="PAS_4"/>
    <property type="match status" value="2"/>
</dbReference>
<dbReference type="InterPro" id="IPR000700">
    <property type="entry name" value="PAS-assoc_C"/>
</dbReference>
<protein>
    <recommendedName>
        <fullName evidence="2">histidine kinase</fullName>
        <ecNumber evidence="2">2.7.13.3</ecNumber>
    </recommendedName>
</protein>
<feature type="domain" description="PAC" evidence="13">
    <location>
        <begin position="129"/>
        <end position="182"/>
    </location>
</feature>
<dbReference type="SMART" id="SM00086">
    <property type="entry name" value="PAC"/>
    <property type="match status" value="2"/>
</dbReference>
<keyword evidence="9" id="KW-0418">Kinase</keyword>
<keyword evidence="15" id="KW-1185">Reference proteome</keyword>
<evidence type="ECO:0000313" key="14">
    <source>
        <dbReference type="EMBL" id="NHT75135.1"/>
    </source>
</evidence>
<dbReference type="GO" id="GO:0009881">
    <property type="term" value="F:photoreceptor activity"/>
    <property type="evidence" value="ECO:0007669"/>
    <property type="project" value="UniProtKB-KW"/>
</dbReference>
<comment type="catalytic activity">
    <reaction evidence="1">
        <text>ATP + protein L-histidine = ADP + protein N-phospho-L-histidine.</text>
        <dbReference type="EC" id="2.7.13.3"/>
    </reaction>
</comment>
<evidence type="ECO:0000256" key="11">
    <source>
        <dbReference type="ARBA" id="ARBA00022991"/>
    </source>
</evidence>
<evidence type="ECO:0000256" key="1">
    <source>
        <dbReference type="ARBA" id="ARBA00000085"/>
    </source>
</evidence>
<gene>
    <name evidence="14" type="ORF">G8E10_05115</name>
</gene>
<reference evidence="14" key="1">
    <citation type="submission" date="2020-03" db="EMBL/GenBank/DDBJ databases">
        <title>Ferranicluibacter endophyticum gen. nov., sp. nov., a new genus isolated from Rubus ulmifolius Schott. stem.</title>
        <authorList>
            <person name="Roca-Couso R."/>
            <person name="Flores-Felix J.D."/>
            <person name="Igual J.M."/>
            <person name="Rivas R."/>
        </authorList>
    </citation>
    <scope>NUCLEOTIDE SEQUENCE</scope>
    <source>
        <strain evidence="14">CRRU44</strain>
    </source>
</reference>
<keyword evidence="4" id="KW-0597">Phosphoprotein</keyword>
<dbReference type="Gene3D" id="3.30.450.20">
    <property type="entry name" value="PAS domain"/>
    <property type="match status" value="2"/>
</dbReference>
<evidence type="ECO:0000256" key="9">
    <source>
        <dbReference type="ARBA" id="ARBA00022777"/>
    </source>
</evidence>
<dbReference type="InterPro" id="IPR036890">
    <property type="entry name" value="HATPase_C_sf"/>
</dbReference>
<evidence type="ECO:0000256" key="12">
    <source>
        <dbReference type="ARBA" id="ARBA00023170"/>
    </source>
</evidence>
<keyword evidence="3" id="KW-0600">Photoreceptor protein</keyword>
<dbReference type="Gene3D" id="3.30.565.10">
    <property type="entry name" value="Histidine kinase-like ATPase, C-terminal domain"/>
    <property type="match status" value="1"/>
</dbReference>
<keyword evidence="6" id="KW-0808">Transferase</keyword>
<dbReference type="PROSITE" id="PS50113">
    <property type="entry name" value="PAC"/>
    <property type="match status" value="1"/>
</dbReference>
<keyword evidence="10" id="KW-0067">ATP-binding</keyword>
<comment type="caution">
    <text evidence="14">The sequence shown here is derived from an EMBL/GenBank/DDBJ whole genome shotgun (WGS) entry which is preliminary data.</text>
</comment>
<dbReference type="SMART" id="SM00911">
    <property type="entry name" value="HWE_HK"/>
    <property type="match status" value="1"/>
</dbReference>
<dbReference type="InterPro" id="IPR035965">
    <property type="entry name" value="PAS-like_dom_sf"/>
</dbReference>
<evidence type="ECO:0000256" key="3">
    <source>
        <dbReference type="ARBA" id="ARBA00022543"/>
    </source>
</evidence>
<dbReference type="EC" id="2.7.13.3" evidence="2"/>
<organism evidence="14 15">
    <name type="scientific">Ferranicluibacter rubi</name>
    <dbReference type="NCBI Taxonomy" id="2715133"/>
    <lineage>
        <taxon>Bacteria</taxon>
        <taxon>Pseudomonadati</taxon>
        <taxon>Pseudomonadota</taxon>
        <taxon>Alphaproteobacteria</taxon>
        <taxon>Hyphomicrobiales</taxon>
        <taxon>Rhizobiaceae</taxon>
        <taxon>Ferranicluibacter</taxon>
    </lineage>
</organism>
<dbReference type="GO" id="GO:0004673">
    <property type="term" value="F:protein histidine kinase activity"/>
    <property type="evidence" value="ECO:0007669"/>
    <property type="project" value="UniProtKB-EC"/>
</dbReference>
<dbReference type="InterPro" id="IPR013656">
    <property type="entry name" value="PAS_4"/>
</dbReference>
<name>A0AA43ZDN6_9HYPH</name>
<dbReference type="SUPFAM" id="SSF55785">
    <property type="entry name" value="PYP-like sensor domain (PAS domain)"/>
    <property type="match status" value="2"/>
</dbReference>
<evidence type="ECO:0000256" key="8">
    <source>
        <dbReference type="ARBA" id="ARBA00022741"/>
    </source>
</evidence>
<evidence type="ECO:0000259" key="13">
    <source>
        <dbReference type="PROSITE" id="PS50113"/>
    </source>
</evidence>
<evidence type="ECO:0000256" key="6">
    <source>
        <dbReference type="ARBA" id="ARBA00022679"/>
    </source>
</evidence>
<dbReference type="GO" id="GO:0005524">
    <property type="term" value="F:ATP binding"/>
    <property type="evidence" value="ECO:0007669"/>
    <property type="project" value="UniProtKB-KW"/>
</dbReference>
<dbReference type="PANTHER" id="PTHR41523">
    <property type="entry name" value="TWO-COMPONENT SYSTEM SENSOR PROTEIN"/>
    <property type="match status" value="1"/>
</dbReference>
<evidence type="ECO:0000256" key="5">
    <source>
        <dbReference type="ARBA" id="ARBA00022606"/>
    </source>
</evidence>
<proteinExistence type="predicted"/>
<keyword evidence="5" id="KW-0716">Sensory transduction</keyword>
<keyword evidence="12" id="KW-0675">Receptor</keyword>
<keyword evidence="8" id="KW-0547">Nucleotide-binding</keyword>
<dbReference type="AlphaFoldDB" id="A0AA43ZDN6"/>
<evidence type="ECO:0000313" key="15">
    <source>
        <dbReference type="Proteomes" id="UP001155840"/>
    </source>
</evidence>
<keyword evidence="7" id="KW-0677">Repeat</keyword>
<dbReference type="RefSeq" id="WP_167127586.1">
    <property type="nucleotide sequence ID" value="NZ_JAANCM010000002.1"/>
</dbReference>
<dbReference type="InterPro" id="IPR011102">
    <property type="entry name" value="Sig_transdc_His_kinase_HWE"/>
</dbReference>
<dbReference type="PANTHER" id="PTHR41523:SF7">
    <property type="entry name" value="HISTIDINE KINASE"/>
    <property type="match status" value="1"/>
</dbReference>
<evidence type="ECO:0000256" key="4">
    <source>
        <dbReference type="ARBA" id="ARBA00022553"/>
    </source>
</evidence>
<keyword evidence="11" id="KW-0157">Chromophore</keyword>
<dbReference type="EMBL" id="JAANCM010000002">
    <property type="protein sequence ID" value="NHT75135.1"/>
    <property type="molecule type" value="Genomic_DNA"/>
</dbReference>
<evidence type="ECO:0000256" key="2">
    <source>
        <dbReference type="ARBA" id="ARBA00012438"/>
    </source>
</evidence>